<feature type="transmembrane region" description="Helical" evidence="1">
    <location>
        <begin position="21"/>
        <end position="43"/>
    </location>
</feature>
<keyword evidence="3" id="KW-1185">Reference proteome</keyword>
<dbReference type="EMBL" id="RDEX01000001">
    <property type="protein sequence ID" value="RLY94566.1"/>
    <property type="molecule type" value="Genomic_DNA"/>
</dbReference>
<gene>
    <name evidence="2" type="ORF">EAE32_05180</name>
</gene>
<dbReference type="AlphaFoldDB" id="A0A3L9L6E6"/>
<keyword evidence="1" id="KW-1133">Transmembrane helix</keyword>
<proteinExistence type="predicted"/>
<reference evidence="2 3" key="1">
    <citation type="submission" date="2018-10" db="EMBL/GenBank/DDBJ databases">
        <title>Kocuria tytonicola, new bacteria from the preen glands of American barn owls (Tyto furcata).</title>
        <authorList>
            <person name="Braun M.S."/>
            <person name="Wang E."/>
            <person name="Zimmermann S."/>
            <person name="Boutin S."/>
            <person name="Wagner H."/>
            <person name="Wink M."/>
        </authorList>
    </citation>
    <scope>NUCLEOTIDE SEQUENCE [LARGE SCALE GENOMIC DNA]</scope>
    <source>
        <strain evidence="2 3">473</strain>
    </source>
</reference>
<keyword evidence="1" id="KW-0812">Transmembrane</keyword>
<evidence type="ECO:0000313" key="2">
    <source>
        <dbReference type="EMBL" id="RLY94566.1"/>
    </source>
</evidence>
<protein>
    <submittedName>
        <fullName evidence="2">Uncharacterized protein</fullName>
    </submittedName>
</protein>
<organism evidence="2 3">
    <name type="scientific">Kocuria tytonicola</name>
    <dbReference type="NCBI Taxonomy" id="2055946"/>
    <lineage>
        <taxon>Bacteria</taxon>
        <taxon>Bacillati</taxon>
        <taxon>Actinomycetota</taxon>
        <taxon>Actinomycetes</taxon>
        <taxon>Micrococcales</taxon>
        <taxon>Micrococcaceae</taxon>
        <taxon>Kocuria</taxon>
    </lineage>
</organism>
<sequence>MSTRSAGTAVRPTRRPARRTVTLVAAVATCLCVALVATAVWSVGRRAQQEQLSGAQAAATWSPGAQGMVDTTSAADIRSLRSLGWAVPGLAAEGYSVTDIRQTTVGGEPAVALTLHDDRGTVEIVEQRGHVNPENPVDGVSGLPVSAEGLHESVVAGSRLWVEREDPWRAVMVRPDAVYTITSDTPPATVAETVSAVVAEDRARVSLPSRHDESFGATVVDGLQKLFG</sequence>
<dbReference type="OrthoDB" id="4878945at2"/>
<comment type="caution">
    <text evidence="2">The sequence shown here is derived from an EMBL/GenBank/DDBJ whole genome shotgun (WGS) entry which is preliminary data.</text>
</comment>
<dbReference type="Proteomes" id="UP000277871">
    <property type="component" value="Unassembled WGS sequence"/>
</dbReference>
<accession>A0A3L9L6E6</accession>
<name>A0A3L9L6E6_9MICC</name>
<dbReference type="RefSeq" id="WP_121845037.1">
    <property type="nucleotide sequence ID" value="NZ_PHOA01000004.1"/>
</dbReference>
<evidence type="ECO:0000313" key="3">
    <source>
        <dbReference type="Proteomes" id="UP000277871"/>
    </source>
</evidence>
<keyword evidence="1" id="KW-0472">Membrane</keyword>
<evidence type="ECO:0000256" key="1">
    <source>
        <dbReference type="SAM" id="Phobius"/>
    </source>
</evidence>